<dbReference type="WBParaSite" id="ACOC_0000191301-mRNA-1">
    <property type="protein sequence ID" value="ACOC_0000191301-mRNA-1"/>
    <property type="gene ID" value="ACOC_0000191301"/>
</dbReference>
<dbReference type="STRING" id="334426.A0A0R3PDB7"/>
<proteinExistence type="inferred from homology"/>
<dbReference type="InterPro" id="IPR010849">
    <property type="entry name" value="Gonadal"/>
</dbReference>
<gene>
    <name evidence="2" type="ORF">ACOC_LOCUS1914</name>
</gene>
<evidence type="ECO:0000313" key="4">
    <source>
        <dbReference type="WBParaSite" id="ACOC_0000191301-mRNA-1"/>
    </source>
</evidence>
<evidence type="ECO:0000313" key="2">
    <source>
        <dbReference type="EMBL" id="VDM53499.1"/>
    </source>
</evidence>
<reference evidence="4" key="1">
    <citation type="submission" date="2017-02" db="UniProtKB">
        <authorList>
            <consortium name="WormBaseParasite"/>
        </authorList>
    </citation>
    <scope>IDENTIFICATION</scope>
</reference>
<dbReference type="Proteomes" id="UP000267027">
    <property type="component" value="Unassembled WGS sequence"/>
</dbReference>
<dbReference type="OrthoDB" id="21617at2759"/>
<dbReference type="Pfam" id="PF07324">
    <property type="entry name" value="DGCR6"/>
    <property type="match status" value="1"/>
</dbReference>
<sequence length="158" mass="18689">MACYVDHQLSHFLEEQLPYIRRRFIYGLGNSLVDKIWSGHRSLQERVIHMREEQCALERTLYQNRRHYLSTLQQDSQIEEKLLEHDTYIVSVLDDYFKRQQLALSEMMVPGFFVTDNPIDIEVQMLILEFILHVRLPEPIAVSQSSQHGSPIVYVQLS</sequence>
<dbReference type="OMA" id="LYQNRRH"/>
<reference evidence="2 3" key="2">
    <citation type="submission" date="2018-11" db="EMBL/GenBank/DDBJ databases">
        <authorList>
            <consortium name="Pathogen Informatics"/>
        </authorList>
    </citation>
    <scope>NUCLEOTIDE SEQUENCE [LARGE SCALE GENOMIC DNA]</scope>
    <source>
        <strain evidence="2 3">Costa Rica</strain>
    </source>
</reference>
<dbReference type="EMBL" id="UYYA01000321">
    <property type="protein sequence ID" value="VDM53499.1"/>
    <property type="molecule type" value="Genomic_DNA"/>
</dbReference>
<accession>A0A0R3PDB7</accession>
<evidence type="ECO:0000256" key="1">
    <source>
        <dbReference type="ARBA" id="ARBA00005939"/>
    </source>
</evidence>
<dbReference type="PANTHER" id="PTHR13054:SF2">
    <property type="entry name" value="PROTEIN DGCR6"/>
    <property type="match status" value="1"/>
</dbReference>
<protein>
    <submittedName>
        <fullName evidence="4">Exocyst complex component Sec8</fullName>
    </submittedName>
</protein>
<name>A0A0R3PDB7_ANGCS</name>
<evidence type="ECO:0000313" key="3">
    <source>
        <dbReference type="Proteomes" id="UP000267027"/>
    </source>
</evidence>
<organism evidence="4">
    <name type="scientific">Angiostrongylus costaricensis</name>
    <name type="common">Nematode worm</name>
    <dbReference type="NCBI Taxonomy" id="334426"/>
    <lineage>
        <taxon>Eukaryota</taxon>
        <taxon>Metazoa</taxon>
        <taxon>Ecdysozoa</taxon>
        <taxon>Nematoda</taxon>
        <taxon>Chromadorea</taxon>
        <taxon>Rhabditida</taxon>
        <taxon>Rhabditina</taxon>
        <taxon>Rhabditomorpha</taxon>
        <taxon>Strongyloidea</taxon>
        <taxon>Metastrongylidae</taxon>
        <taxon>Angiostrongylus</taxon>
    </lineage>
</organism>
<dbReference type="AlphaFoldDB" id="A0A0R3PDB7"/>
<keyword evidence="3" id="KW-1185">Reference proteome</keyword>
<comment type="similarity">
    <text evidence="1">Belongs to the gonadal family.</text>
</comment>
<dbReference type="PANTHER" id="PTHR13054">
    <property type="entry name" value="DIGEORGE SYNDROME CRITICAL REGION 6 DGCR6 FAMILY MEMBER"/>
    <property type="match status" value="1"/>
</dbReference>